<proteinExistence type="predicted"/>
<accession>A0A0F9J8R3</accession>
<comment type="caution">
    <text evidence="1">The sequence shown here is derived from an EMBL/GenBank/DDBJ whole genome shotgun (WGS) entry which is preliminary data.</text>
</comment>
<sequence length="59" mass="6882">METIKKVLMNRDGMSAEEADNLIDEAKSDLHKHIKNGEIPEDICEEWFGLELDYIDQLF</sequence>
<dbReference type="AlphaFoldDB" id="A0A0F9J8R3"/>
<protein>
    <submittedName>
        <fullName evidence="1">Uncharacterized protein</fullName>
    </submittedName>
</protein>
<organism evidence="1">
    <name type="scientific">marine sediment metagenome</name>
    <dbReference type="NCBI Taxonomy" id="412755"/>
    <lineage>
        <taxon>unclassified sequences</taxon>
        <taxon>metagenomes</taxon>
        <taxon>ecological metagenomes</taxon>
    </lineage>
</organism>
<name>A0A0F9J8R3_9ZZZZ</name>
<dbReference type="EMBL" id="LAZR01018660">
    <property type="protein sequence ID" value="KKL95507.1"/>
    <property type="molecule type" value="Genomic_DNA"/>
</dbReference>
<evidence type="ECO:0000313" key="1">
    <source>
        <dbReference type="EMBL" id="KKL95507.1"/>
    </source>
</evidence>
<gene>
    <name evidence="1" type="ORF">LCGC14_1853920</name>
</gene>
<reference evidence="1" key="1">
    <citation type="journal article" date="2015" name="Nature">
        <title>Complex archaea that bridge the gap between prokaryotes and eukaryotes.</title>
        <authorList>
            <person name="Spang A."/>
            <person name="Saw J.H."/>
            <person name="Jorgensen S.L."/>
            <person name="Zaremba-Niedzwiedzka K."/>
            <person name="Martijn J."/>
            <person name="Lind A.E."/>
            <person name="van Eijk R."/>
            <person name="Schleper C."/>
            <person name="Guy L."/>
            <person name="Ettema T.J."/>
        </authorList>
    </citation>
    <scope>NUCLEOTIDE SEQUENCE</scope>
</reference>